<sequence length="176" mass="19590">MAELTGILHAALDVKVVSLDLTAGKVTPDEPVLDLGTNAIPLRAPVWADFEPREPGAIGRMFGRHKRIDELTALRREEFEAAVLQHQEVEHARRQWVANAQARHAEQVAAAERDAAEHNAAIDLRRERVLAGDRLATSGYFQQVLDSVRLPDGFSTARQAGYVPESTMLVVEWDFF</sequence>
<dbReference type="Proteomes" id="UP001521150">
    <property type="component" value="Unassembled WGS sequence"/>
</dbReference>
<organism evidence="1 2">
    <name type="scientific">Kibdelosporangium philippinense</name>
    <dbReference type="NCBI Taxonomy" id="211113"/>
    <lineage>
        <taxon>Bacteria</taxon>
        <taxon>Bacillati</taxon>
        <taxon>Actinomycetota</taxon>
        <taxon>Actinomycetes</taxon>
        <taxon>Pseudonocardiales</taxon>
        <taxon>Pseudonocardiaceae</taxon>
        <taxon>Kibdelosporangium</taxon>
    </lineage>
</organism>
<dbReference type="RefSeq" id="WP_233722708.1">
    <property type="nucleotide sequence ID" value="NZ_JAJVCN010000001.1"/>
</dbReference>
<evidence type="ECO:0000313" key="2">
    <source>
        <dbReference type="Proteomes" id="UP001521150"/>
    </source>
</evidence>
<dbReference type="EMBL" id="JAJVCN010000001">
    <property type="protein sequence ID" value="MCE7001648.1"/>
    <property type="molecule type" value="Genomic_DNA"/>
</dbReference>
<comment type="caution">
    <text evidence="1">The sequence shown here is derived from an EMBL/GenBank/DDBJ whole genome shotgun (WGS) entry which is preliminary data.</text>
</comment>
<reference evidence="1 2" key="1">
    <citation type="submission" date="2021-12" db="EMBL/GenBank/DDBJ databases">
        <title>Genome sequence of Kibdelosporangium philippinense ATCC 49844.</title>
        <authorList>
            <person name="Fedorov E.A."/>
            <person name="Omeragic M."/>
            <person name="Shalygina K.F."/>
            <person name="Maclea K.S."/>
        </authorList>
    </citation>
    <scope>NUCLEOTIDE SEQUENCE [LARGE SCALE GENOMIC DNA]</scope>
    <source>
        <strain evidence="1 2">ATCC 49844</strain>
    </source>
</reference>
<keyword evidence="2" id="KW-1185">Reference proteome</keyword>
<gene>
    <name evidence="1" type="ORF">LWC34_02150</name>
</gene>
<protein>
    <submittedName>
        <fullName evidence="1">Uncharacterized protein</fullName>
    </submittedName>
</protein>
<evidence type="ECO:0000313" key="1">
    <source>
        <dbReference type="EMBL" id="MCE7001648.1"/>
    </source>
</evidence>
<proteinExistence type="predicted"/>
<accession>A0ABS8Z3S2</accession>
<name>A0ABS8Z3S2_9PSEU</name>